<dbReference type="GO" id="GO:0008168">
    <property type="term" value="F:methyltransferase activity"/>
    <property type="evidence" value="ECO:0007669"/>
    <property type="project" value="InterPro"/>
</dbReference>
<dbReference type="CDD" id="cd11528">
    <property type="entry name" value="NTP-PPase_MazG_Nterm"/>
    <property type="match status" value="1"/>
</dbReference>
<organism evidence="3 4">
    <name type="scientific">Candidatus Promineifilum breve</name>
    <dbReference type="NCBI Taxonomy" id="1806508"/>
    <lineage>
        <taxon>Bacteria</taxon>
        <taxon>Bacillati</taxon>
        <taxon>Chloroflexota</taxon>
        <taxon>Ardenticatenia</taxon>
        <taxon>Candidatus Promineifilales</taxon>
        <taxon>Candidatus Promineifilaceae</taxon>
        <taxon>Candidatus Promineifilum</taxon>
    </lineage>
</organism>
<reference evidence="3" key="1">
    <citation type="submission" date="2016-01" db="EMBL/GenBank/DDBJ databases">
        <authorList>
            <person name="Mcilroy J.S."/>
            <person name="Karst M S."/>
            <person name="Albertsen M."/>
        </authorList>
    </citation>
    <scope>NUCLEOTIDE SEQUENCE</scope>
    <source>
        <strain evidence="3">Cfx-K</strain>
    </source>
</reference>
<dbReference type="OrthoDB" id="9808939at2"/>
<dbReference type="Proteomes" id="UP000215027">
    <property type="component" value="Chromosome I"/>
</dbReference>
<dbReference type="Gene3D" id="1.10.287.1080">
    <property type="entry name" value="MazG-like"/>
    <property type="match status" value="2"/>
</dbReference>
<protein>
    <recommendedName>
        <fullName evidence="5">Nucleoside triphosphate pyrophosphohydrolase</fullName>
    </recommendedName>
</protein>
<dbReference type="InterPro" id="IPR035013">
    <property type="entry name" value="YabN_N"/>
</dbReference>
<proteinExistence type="predicted"/>
<dbReference type="InterPro" id="IPR048011">
    <property type="entry name" value="NTP-PPase_MazG-like_C"/>
</dbReference>
<sequence>MITIVGLGPGDAGLITRQAWHLLSAADTVYLRTARHPAVAELPSHLQLHSFDAIYDSAEQFEEVYSQIAAEVLRLAAAGDLIYAVPGNPFVGESTVAAVVSGAAEAGIATRVIAGLSFIEPTLAALGVDALDGMQLYDAIEIAGLLYPPVNPDAPLLLGQVYSRALANDLKLALLSIYPAEHPAVLVHAAGGAGEVVERLALYEIDRSDRVDHLTSLYVPPLPLKSDLSALAETVAVLRGPGGCPWDQEQTPLSMRGGFLEEAYEALAALDADDSLNLREELGDLLYHIVMQAQMAAEAGDFTLSDVIAGIETKLKRRHPHVWGDWQVSNSADVLRNWEILKQQEKADRPAEPFESKLHGVPQALPALVRSQKIQAKAAATGFDWPDIGGVYDKLAEEVGELRQAAGPDELRLELGDVLFVVANLAQWLGVEAEIALREANERFTARFQLIERLMAGRGLEWAALSFAEMDALWEEAKATLARSGVPDKVVDESADS</sequence>
<feature type="domain" description="Tetrapyrrole methylase" evidence="1">
    <location>
        <begin position="1"/>
        <end position="205"/>
    </location>
</feature>
<dbReference type="GO" id="GO:0046061">
    <property type="term" value="P:dATP catabolic process"/>
    <property type="evidence" value="ECO:0007669"/>
    <property type="project" value="TreeGrafter"/>
</dbReference>
<accession>A0A160T880</accession>
<dbReference type="GO" id="GO:0046052">
    <property type="term" value="P:UTP catabolic process"/>
    <property type="evidence" value="ECO:0007669"/>
    <property type="project" value="TreeGrafter"/>
</dbReference>
<dbReference type="NCBIfam" id="TIGR00444">
    <property type="entry name" value="mazG"/>
    <property type="match status" value="1"/>
</dbReference>
<keyword evidence="4" id="KW-1185">Reference proteome</keyword>
<dbReference type="KEGG" id="pbf:CFX0092_A3467"/>
<dbReference type="GO" id="GO:0006950">
    <property type="term" value="P:response to stress"/>
    <property type="evidence" value="ECO:0007669"/>
    <property type="project" value="UniProtKB-ARBA"/>
</dbReference>
<dbReference type="PANTHER" id="PTHR30522">
    <property type="entry name" value="NUCLEOSIDE TRIPHOSPHATE PYROPHOSPHOHYDROLASE"/>
    <property type="match status" value="1"/>
</dbReference>
<dbReference type="InterPro" id="IPR000878">
    <property type="entry name" value="4pyrrol_Mease"/>
</dbReference>
<dbReference type="EMBL" id="LN890655">
    <property type="protein sequence ID" value="CUS05345.2"/>
    <property type="molecule type" value="Genomic_DNA"/>
</dbReference>
<dbReference type="RefSeq" id="WP_095044573.1">
    <property type="nucleotide sequence ID" value="NZ_LN890655.1"/>
</dbReference>
<feature type="domain" description="NTP pyrophosphohydrolase MazG-like" evidence="2">
    <location>
        <begin position="250"/>
        <end position="323"/>
    </location>
</feature>
<evidence type="ECO:0000259" key="2">
    <source>
        <dbReference type="Pfam" id="PF03819"/>
    </source>
</evidence>
<dbReference type="InterPro" id="IPR048015">
    <property type="entry name" value="NTP-PPase_MazG-like_N"/>
</dbReference>
<dbReference type="InterPro" id="IPR014777">
    <property type="entry name" value="4pyrrole_Mease_sub1"/>
</dbReference>
<dbReference type="SUPFAM" id="SSF53790">
    <property type="entry name" value="Tetrapyrrole methylase"/>
    <property type="match status" value="1"/>
</dbReference>
<dbReference type="GO" id="GO:0047429">
    <property type="term" value="F:nucleoside triphosphate diphosphatase activity"/>
    <property type="evidence" value="ECO:0007669"/>
    <property type="project" value="InterPro"/>
</dbReference>
<dbReference type="AlphaFoldDB" id="A0A160T880"/>
<dbReference type="InterPro" id="IPR035996">
    <property type="entry name" value="4pyrrol_Methylase_sf"/>
</dbReference>
<name>A0A160T880_9CHLR</name>
<dbReference type="NCBIfam" id="NF007113">
    <property type="entry name" value="PRK09562.1"/>
    <property type="match status" value="1"/>
</dbReference>
<dbReference type="InterPro" id="IPR004518">
    <property type="entry name" value="MazG-like_dom"/>
</dbReference>
<gene>
    <name evidence="3" type="ORF">CFX0092_A3467</name>
</gene>
<dbReference type="SUPFAM" id="SSF101386">
    <property type="entry name" value="all-alpha NTP pyrophosphatases"/>
    <property type="match status" value="2"/>
</dbReference>
<dbReference type="CDD" id="cd11529">
    <property type="entry name" value="NTP-PPase_MazG_Cterm"/>
    <property type="match status" value="1"/>
</dbReference>
<dbReference type="Gene3D" id="3.40.1010.10">
    <property type="entry name" value="Cobalt-precorrin-4 Transmethylase, Domain 1"/>
    <property type="match status" value="1"/>
</dbReference>
<evidence type="ECO:0000313" key="3">
    <source>
        <dbReference type="EMBL" id="CUS05345.2"/>
    </source>
</evidence>
<dbReference type="FunFam" id="1.10.287.1080:FF:000001">
    <property type="entry name" value="Nucleoside triphosphate pyrophosphohydrolase"/>
    <property type="match status" value="1"/>
</dbReference>
<dbReference type="GO" id="GO:0006203">
    <property type="term" value="P:dGTP catabolic process"/>
    <property type="evidence" value="ECO:0007669"/>
    <property type="project" value="TreeGrafter"/>
</dbReference>
<dbReference type="GO" id="GO:0046076">
    <property type="term" value="P:dTTP catabolic process"/>
    <property type="evidence" value="ECO:0007669"/>
    <property type="project" value="TreeGrafter"/>
</dbReference>
<evidence type="ECO:0008006" key="5">
    <source>
        <dbReference type="Google" id="ProtNLM"/>
    </source>
</evidence>
<dbReference type="PANTHER" id="PTHR30522:SF0">
    <property type="entry name" value="NUCLEOSIDE TRIPHOSPHATE PYROPHOSPHOHYDROLASE"/>
    <property type="match status" value="1"/>
</dbReference>
<evidence type="ECO:0000259" key="1">
    <source>
        <dbReference type="Pfam" id="PF00590"/>
    </source>
</evidence>
<dbReference type="GO" id="GO:0046081">
    <property type="term" value="P:dUTP catabolic process"/>
    <property type="evidence" value="ECO:0007669"/>
    <property type="project" value="TreeGrafter"/>
</dbReference>
<evidence type="ECO:0000313" key="4">
    <source>
        <dbReference type="Proteomes" id="UP000215027"/>
    </source>
</evidence>
<dbReference type="CDD" id="cd11723">
    <property type="entry name" value="YabN_N_like"/>
    <property type="match status" value="1"/>
</dbReference>
<dbReference type="Pfam" id="PF00590">
    <property type="entry name" value="TP_methylase"/>
    <property type="match status" value="1"/>
</dbReference>
<dbReference type="GO" id="GO:0046047">
    <property type="term" value="P:TTP catabolic process"/>
    <property type="evidence" value="ECO:0007669"/>
    <property type="project" value="TreeGrafter"/>
</dbReference>
<dbReference type="InterPro" id="IPR011551">
    <property type="entry name" value="NTP_PyrPHydrolase_MazG"/>
</dbReference>
<dbReference type="Pfam" id="PF03819">
    <property type="entry name" value="MazG"/>
    <property type="match status" value="2"/>
</dbReference>
<feature type="domain" description="NTP pyrophosphohydrolase MazG-like" evidence="2">
    <location>
        <begin position="394"/>
        <end position="446"/>
    </location>
</feature>